<dbReference type="EC" id="1.8.2.2" evidence="8"/>
<dbReference type="Gene3D" id="1.10.760.10">
    <property type="entry name" value="Cytochrome c-like domain"/>
    <property type="match status" value="2"/>
</dbReference>
<dbReference type="GO" id="GO:0050338">
    <property type="term" value="F:thiosulfate dehydrogenase activity"/>
    <property type="evidence" value="ECO:0007669"/>
    <property type="project" value="UniProtKB-EC"/>
</dbReference>
<evidence type="ECO:0000256" key="4">
    <source>
        <dbReference type="PROSITE-ProRule" id="PRU00433"/>
    </source>
</evidence>
<evidence type="ECO:0000313" key="8">
    <source>
        <dbReference type="EMBL" id="MBB5271127.1"/>
    </source>
</evidence>
<dbReference type="EMBL" id="JACHGB010000002">
    <property type="protein sequence ID" value="MBB5271127.1"/>
    <property type="molecule type" value="Genomic_DNA"/>
</dbReference>
<feature type="region of interest" description="Disordered" evidence="5">
    <location>
        <begin position="305"/>
        <end position="345"/>
    </location>
</feature>
<sequence length="345" mass="37578">MMVKKKILLTMAGAVISIAAQAADAPAGKVDLVGRGAPQVDTLPDDHYGRLVRYGQELSTRTFAYIGPEVKQKSMRYAGNNLACTSCHQDGATKPYGMPWVGVAATFPQYRGREDAVSTVEDRVNGCMERSMNGRALPPDSREMRAYVAYMSFLSRGIPVGAQVSGMGIPASKMPNRRADLAAGGKVYEEKCAACHGANGAGLRKGKAGDAQGYVFPPLWGPDTFNNGAGMNRLIMATRFVKHNMPQGTNHASPALSDDEAYDVSAYMLSKPRPIKTGLEKDFPARWNKPIDAAFPPYVHGATADQHRYGPFPPLAEEARKRAAMQKSVDEARRLLDERRQQQQE</sequence>
<dbReference type="Pfam" id="PF21342">
    <property type="entry name" value="SoxA-TsdA_cyt-c"/>
    <property type="match status" value="1"/>
</dbReference>
<dbReference type="SUPFAM" id="SSF46626">
    <property type="entry name" value="Cytochrome c"/>
    <property type="match status" value="2"/>
</dbReference>
<name>A0A7W8HFG1_9BURK</name>
<dbReference type="PROSITE" id="PS51007">
    <property type="entry name" value="CYTC"/>
    <property type="match status" value="1"/>
</dbReference>
<keyword evidence="3 4" id="KW-0408">Iron</keyword>
<keyword evidence="6" id="KW-0732">Signal</keyword>
<dbReference type="RefSeq" id="WP_183965124.1">
    <property type="nucleotide sequence ID" value="NZ_BAABEW010000017.1"/>
</dbReference>
<evidence type="ECO:0000256" key="3">
    <source>
        <dbReference type="ARBA" id="ARBA00023004"/>
    </source>
</evidence>
<comment type="caution">
    <text evidence="8">The sequence shown here is derived from an EMBL/GenBank/DDBJ whole genome shotgun (WGS) entry which is preliminary data.</text>
</comment>
<evidence type="ECO:0000313" key="9">
    <source>
        <dbReference type="Proteomes" id="UP000532440"/>
    </source>
</evidence>
<keyword evidence="1 4" id="KW-0349">Heme</keyword>
<dbReference type="InterPro" id="IPR051459">
    <property type="entry name" value="Cytochrome_c-type_DH"/>
</dbReference>
<feature type="domain" description="Cytochrome c" evidence="7">
    <location>
        <begin position="179"/>
        <end position="272"/>
    </location>
</feature>
<gene>
    <name evidence="8" type="ORF">HNQ70_001131</name>
</gene>
<dbReference type="GO" id="GO:0009055">
    <property type="term" value="F:electron transfer activity"/>
    <property type="evidence" value="ECO:0007669"/>
    <property type="project" value="InterPro"/>
</dbReference>
<organism evidence="8 9">
    <name type="scientific">Quisquiliibacterium transsilvanicum</name>
    <dbReference type="NCBI Taxonomy" id="1549638"/>
    <lineage>
        <taxon>Bacteria</taxon>
        <taxon>Pseudomonadati</taxon>
        <taxon>Pseudomonadota</taxon>
        <taxon>Betaproteobacteria</taxon>
        <taxon>Burkholderiales</taxon>
        <taxon>Burkholderiaceae</taxon>
        <taxon>Quisquiliibacterium</taxon>
    </lineage>
</organism>
<protein>
    <submittedName>
        <fullName evidence="8">Thiosulfate dehydrogenase</fullName>
        <ecNumber evidence="8">1.8.2.2</ecNumber>
    </submittedName>
</protein>
<dbReference type="InterPro" id="IPR036909">
    <property type="entry name" value="Cyt_c-like_dom_sf"/>
</dbReference>
<evidence type="ECO:0000256" key="5">
    <source>
        <dbReference type="SAM" id="MobiDB-lite"/>
    </source>
</evidence>
<evidence type="ECO:0000259" key="7">
    <source>
        <dbReference type="PROSITE" id="PS51007"/>
    </source>
</evidence>
<dbReference type="GO" id="GO:0020037">
    <property type="term" value="F:heme binding"/>
    <property type="evidence" value="ECO:0007669"/>
    <property type="project" value="InterPro"/>
</dbReference>
<dbReference type="PANTHER" id="PTHR35008">
    <property type="entry name" value="BLL4482 PROTEIN-RELATED"/>
    <property type="match status" value="1"/>
</dbReference>
<reference evidence="8 9" key="1">
    <citation type="submission" date="2020-08" db="EMBL/GenBank/DDBJ databases">
        <title>Genomic Encyclopedia of Type Strains, Phase IV (KMG-IV): sequencing the most valuable type-strain genomes for metagenomic binning, comparative biology and taxonomic classification.</title>
        <authorList>
            <person name="Goeker M."/>
        </authorList>
    </citation>
    <scope>NUCLEOTIDE SEQUENCE [LARGE SCALE GENOMIC DNA]</scope>
    <source>
        <strain evidence="8 9">DSM 29781</strain>
    </source>
</reference>
<keyword evidence="8" id="KW-0560">Oxidoreductase</keyword>
<feature type="chain" id="PRO_5031078536" evidence="6">
    <location>
        <begin position="23"/>
        <end position="345"/>
    </location>
</feature>
<dbReference type="PANTHER" id="PTHR35008:SF9">
    <property type="entry name" value="CYTOCHROME C DOMAIN-CONTAINING PROTEIN"/>
    <property type="match status" value="1"/>
</dbReference>
<keyword evidence="2 4" id="KW-0479">Metal-binding</keyword>
<dbReference type="Proteomes" id="UP000532440">
    <property type="component" value="Unassembled WGS sequence"/>
</dbReference>
<dbReference type="Pfam" id="PF00034">
    <property type="entry name" value="Cytochrom_C"/>
    <property type="match status" value="1"/>
</dbReference>
<feature type="compositionally biased region" description="Basic and acidic residues" evidence="5">
    <location>
        <begin position="328"/>
        <end position="345"/>
    </location>
</feature>
<dbReference type="GO" id="GO:0046872">
    <property type="term" value="F:metal ion binding"/>
    <property type="evidence" value="ECO:0007669"/>
    <property type="project" value="UniProtKB-KW"/>
</dbReference>
<proteinExistence type="predicted"/>
<evidence type="ECO:0000256" key="1">
    <source>
        <dbReference type="ARBA" id="ARBA00022617"/>
    </source>
</evidence>
<keyword evidence="9" id="KW-1185">Reference proteome</keyword>
<evidence type="ECO:0000256" key="6">
    <source>
        <dbReference type="SAM" id="SignalP"/>
    </source>
</evidence>
<dbReference type="AlphaFoldDB" id="A0A7W8HFG1"/>
<feature type="signal peptide" evidence="6">
    <location>
        <begin position="1"/>
        <end position="22"/>
    </location>
</feature>
<evidence type="ECO:0000256" key="2">
    <source>
        <dbReference type="ARBA" id="ARBA00022723"/>
    </source>
</evidence>
<dbReference type="InterPro" id="IPR009056">
    <property type="entry name" value="Cyt_c-like_dom"/>
</dbReference>
<accession>A0A7W8HFG1</accession>